<organism evidence="10">
    <name type="scientific">Ixodes ricinus</name>
    <name type="common">Common tick</name>
    <name type="synonym">Acarus ricinus</name>
    <dbReference type="NCBI Taxonomy" id="34613"/>
    <lineage>
        <taxon>Eukaryota</taxon>
        <taxon>Metazoa</taxon>
        <taxon>Ecdysozoa</taxon>
        <taxon>Arthropoda</taxon>
        <taxon>Chelicerata</taxon>
        <taxon>Arachnida</taxon>
        <taxon>Acari</taxon>
        <taxon>Parasitiformes</taxon>
        <taxon>Ixodida</taxon>
        <taxon>Ixodoidea</taxon>
        <taxon>Ixodidae</taxon>
        <taxon>Ixodinae</taxon>
        <taxon>Ixodes</taxon>
    </lineage>
</organism>
<feature type="compositionally biased region" description="Low complexity" evidence="7">
    <location>
        <begin position="568"/>
        <end position="579"/>
    </location>
</feature>
<dbReference type="InterPro" id="IPR043519">
    <property type="entry name" value="NT_sf"/>
</dbReference>
<dbReference type="InterPro" id="IPR045862">
    <property type="entry name" value="Trf4-like"/>
</dbReference>
<dbReference type="Gene3D" id="1.10.1410.10">
    <property type="match status" value="1"/>
</dbReference>
<dbReference type="GO" id="GO:0031499">
    <property type="term" value="C:TRAMP complex"/>
    <property type="evidence" value="ECO:0007669"/>
    <property type="project" value="TreeGrafter"/>
</dbReference>
<evidence type="ECO:0000256" key="4">
    <source>
        <dbReference type="ARBA" id="ARBA00022679"/>
    </source>
</evidence>
<name>A0A131XXI1_IXORI</name>
<comment type="cofactor">
    <cofactor evidence="1">
        <name>Mn(2+)</name>
        <dbReference type="ChEBI" id="CHEBI:29035"/>
    </cofactor>
</comment>
<dbReference type="GO" id="GO:0005730">
    <property type="term" value="C:nucleolus"/>
    <property type="evidence" value="ECO:0007669"/>
    <property type="project" value="TreeGrafter"/>
</dbReference>
<proteinExistence type="evidence at transcript level"/>
<dbReference type="PANTHER" id="PTHR23092:SF15">
    <property type="entry name" value="INACTIVE NON-CANONICAL POLY(A) RNA POLYMERASE PROTEIN TRF4-2-RELATED"/>
    <property type="match status" value="1"/>
</dbReference>
<reference evidence="10" key="1">
    <citation type="submission" date="2016-02" db="EMBL/GenBank/DDBJ databases">
        <title>RNAseq analyses of the midgut from blood- or serum-fed Ixodes ricinus ticks.</title>
        <authorList>
            <person name="Perner J."/>
            <person name="Provaznik J."/>
            <person name="Schrenkova J."/>
            <person name="Urbanova V."/>
            <person name="Ribeiro J.M."/>
            <person name="Kopacek P."/>
        </authorList>
    </citation>
    <scope>NUCLEOTIDE SEQUENCE</scope>
    <source>
        <tissue evidence="10">Gut</tissue>
    </source>
</reference>
<dbReference type="GO" id="GO:0043634">
    <property type="term" value="P:polyadenylation-dependent ncRNA catabolic process"/>
    <property type="evidence" value="ECO:0007669"/>
    <property type="project" value="TreeGrafter"/>
</dbReference>
<dbReference type="InterPro" id="IPR002058">
    <property type="entry name" value="PAP_assoc"/>
</dbReference>
<dbReference type="EC" id="2.7.7.19" evidence="3"/>
<dbReference type="Pfam" id="PF03828">
    <property type="entry name" value="PAP_assoc"/>
    <property type="match status" value="1"/>
</dbReference>
<evidence type="ECO:0000256" key="1">
    <source>
        <dbReference type="ARBA" id="ARBA00001936"/>
    </source>
</evidence>
<accession>A0A131XXI1</accession>
<evidence type="ECO:0000256" key="7">
    <source>
        <dbReference type="SAM" id="MobiDB-lite"/>
    </source>
</evidence>
<dbReference type="GO" id="GO:0003729">
    <property type="term" value="F:mRNA binding"/>
    <property type="evidence" value="ECO:0007669"/>
    <property type="project" value="TreeGrafter"/>
</dbReference>
<keyword evidence="4" id="KW-0808">Transferase</keyword>
<dbReference type="GO" id="GO:0046872">
    <property type="term" value="F:metal ion binding"/>
    <property type="evidence" value="ECO:0007669"/>
    <property type="project" value="UniProtKB-KW"/>
</dbReference>
<dbReference type="PANTHER" id="PTHR23092">
    <property type="entry name" value="POLY(A) RNA POLYMERASE"/>
    <property type="match status" value="1"/>
</dbReference>
<dbReference type="GO" id="GO:1990817">
    <property type="term" value="F:poly(A) RNA polymerase activity"/>
    <property type="evidence" value="ECO:0007669"/>
    <property type="project" value="UniProtKB-EC"/>
</dbReference>
<feature type="region of interest" description="Disordered" evidence="7">
    <location>
        <begin position="535"/>
        <end position="621"/>
    </location>
</feature>
<feature type="non-terminal residue" evidence="10">
    <location>
        <position position="1"/>
    </location>
</feature>
<dbReference type="Pfam" id="PF22600">
    <property type="entry name" value="MTPAP-like_central"/>
    <property type="match status" value="1"/>
</dbReference>
<feature type="region of interest" description="Disordered" evidence="7">
    <location>
        <begin position="457"/>
        <end position="513"/>
    </location>
</feature>
<evidence type="ECO:0000259" key="9">
    <source>
        <dbReference type="Pfam" id="PF22600"/>
    </source>
</evidence>
<sequence>VSLSVGTLCSVQWMDPSIGWYQPEHHGPALRLWNSVWETQQGLETMDLNNSSLRAPDYIPLCSTTDSVADQRKNVNGRSDVTAGTDKFYNPTKRKRENRASTFALNKNLHLISQYGGTPWRTGGKRSRPGILGLHDEIEEFYRYMQPSPAEHEMRLGVIQRIKEVILSLWPQAEVEIFGSFRTGLYLPTSDIDVVVLGKWETLPMWTLEKALLTHGIAEPRSIKVLDKASVPIVKLTDARTTVKVDISFNMNNGVKSARLIKSFKEKFPALAKLVLVLKQFLLQRDLNEVFTGGISSYSLILMTVSFLQLHPRGGDGPNPNLGTLLLEFFDLYGKHFNYFLTAIRVKDGGAYLRKDELFRDTGDAFRPSILCIEDPLTPGNDIGRSSYGALTVKKAFEYAYMVLNQAVHSFHPAIVDTKQSILGRIIRVTDEVIQYRHWIQEKFPVDNGGVGGIPALLPLETHSNQQGSNSRLQGKRTPGSTNENDSSPASSNVSSAAHSFSSSPQHSSCSSVGSDTVSGTACLVHCTRTNAAPGVWVQDSDPACEPGSERAAGSSPVGLEGSEEGRSSSVAGSAAAPANRSFFPKQRKFSAGSTDGTMAQGNGDHGCRNYSRRRRNSARPPHETLLVAQGLVHRDVYTVGSFR</sequence>
<feature type="compositionally biased region" description="Polar residues" evidence="7">
    <location>
        <begin position="592"/>
        <end position="601"/>
    </location>
</feature>
<dbReference type="InterPro" id="IPR054708">
    <property type="entry name" value="MTPAP-like_central"/>
</dbReference>
<evidence type="ECO:0000256" key="3">
    <source>
        <dbReference type="ARBA" id="ARBA00012388"/>
    </source>
</evidence>
<evidence type="ECO:0000256" key="6">
    <source>
        <dbReference type="ARBA" id="ARBA00022842"/>
    </source>
</evidence>
<evidence type="ECO:0000256" key="2">
    <source>
        <dbReference type="ARBA" id="ARBA00008593"/>
    </source>
</evidence>
<evidence type="ECO:0000313" key="10">
    <source>
        <dbReference type="EMBL" id="JAP71387.1"/>
    </source>
</evidence>
<dbReference type="FunFam" id="3.30.460.10:FF:000006">
    <property type="entry name" value="non-canonical poly(A) RNA polymerase PAPD5"/>
    <property type="match status" value="1"/>
</dbReference>
<dbReference type="EMBL" id="GEFM01004409">
    <property type="protein sequence ID" value="JAP71387.1"/>
    <property type="molecule type" value="mRNA"/>
</dbReference>
<feature type="compositionally biased region" description="Polar residues" evidence="7">
    <location>
        <begin position="462"/>
        <end position="486"/>
    </location>
</feature>
<feature type="domain" description="Poly(A) RNA polymerase mitochondrial-like central palm" evidence="9">
    <location>
        <begin position="134"/>
        <end position="265"/>
    </location>
</feature>
<dbReference type="Gene3D" id="3.30.460.10">
    <property type="entry name" value="Beta Polymerase, domain 2"/>
    <property type="match status" value="1"/>
</dbReference>
<protein>
    <recommendedName>
        <fullName evidence="3">polynucleotide adenylyltransferase</fullName>
        <ecNumber evidence="3">2.7.7.19</ecNumber>
    </recommendedName>
</protein>
<evidence type="ECO:0000259" key="8">
    <source>
        <dbReference type="Pfam" id="PF03828"/>
    </source>
</evidence>
<comment type="similarity">
    <text evidence="2">Belongs to the DNA polymerase type-B-like family.</text>
</comment>
<dbReference type="CDD" id="cd05402">
    <property type="entry name" value="NT_PAP_TUTase"/>
    <property type="match status" value="1"/>
</dbReference>
<evidence type="ECO:0000256" key="5">
    <source>
        <dbReference type="ARBA" id="ARBA00022723"/>
    </source>
</evidence>
<feature type="compositionally biased region" description="Low complexity" evidence="7">
    <location>
        <begin position="487"/>
        <end position="513"/>
    </location>
</feature>
<dbReference type="SUPFAM" id="SSF81301">
    <property type="entry name" value="Nucleotidyltransferase"/>
    <property type="match status" value="1"/>
</dbReference>
<dbReference type="FunFam" id="1.10.1410.10:FF:000003">
    <property type="entry name" value="non-canonical poly(A) RNA polymerase PAPD7"/>
    <property type="match status" value="1"/>
</dbReference>
<dbReference type="SUPFAM" id="SSF81631">
    <property type="entry name" value="PAP/OAS1 substrate-binding domain"/>
    <property type="match status" value="1"/>
</dbReference>
<dbReference type="GO" id="GO:0031123">
    <property type="term" value="P:RNA 3'-end processing"/>
    <property type="evidence" value="ECO:0007669"/>
    <property type="project" value="TreeGrafter"/>
</dbReference>
<dbReference type="AlphaFoldDB" id="A0A131XXI1"/>
<keyword evidence="6" id="KW-0460">Magnesium</keyword>
<feature type="domain" description="PAP-associated" evidence="8">
    <location>
        <begin position="321"/>
        <end position="381"/>
    </location>
</feature>
<keyword evidence="5" id="KW-0479">Metal-binding</keyword>